<dbReference type="PROSITE" id="PS50110">
    <property type="entry name" value="RESPONSE_REGULATORY"/>
    <property type="match status" value="1"/>
</dbReference>
<dbReference type="AlphaFoldDB" id="A0A1N7L539"/>
<dbReference type="SUPFAM" id="SSF52172">
    <property type="entry name" value="CheY-like"/>
    <property type="match status" value="1"/>
</dbReference>
<dbReference type="PANTHER" id="PTHR45526">
    <property type="entry name" value="TRANSCRIPTIONAL REGULATORY PROTEIN DPIA"/>
    <property type="match status" value="1"/>
</dbReference>
<dbReference type="SMART" id="SM00448">
    <property type="entry name" value="REC"/>
    <property type="match status" value="1"/>
</dbReference>
<dbReference type="GO" id="GO:0003677">
    <property type="term" value="F:DNA binding"/>
    <property type="evidence" value="ECO:0007669"/>
    <property type="project" value="InterPro"/>
</dbReference>
<dbReference type="EMBL" id="FTOI01000004">
    <property type="protein sequence ID" value="SIS68924.1"/>
    <property type="molecule type" value="Genomic_DNA"/>
</dbReference>
<dbReference type="Pfam" id="PF04397">
    <property type="entry name" value="LytTR"/>
    <property type="match status" value="1"/>
</dbReference>
<dbReference type="GO" id="GO:0000156">
    <property type="term" value="F:phosphorelay response regulator activity"/>
    <property type="evidence" value="ECO:0007669"/>
    <property type="project" value="TreeGrafter"/>
</dbReference>
<evidence type="ECO:0000313" key="4">
    <source>
        <dbReference type="EMBL" id="SIS68924.1"/>
    </source>
</evidence>
<feature type="domain" description="HTH LytTR-type" evidence="3">
    <location>
        <begin position="149"/>
        <end position="204"/>
    </location>
</feature>
<gene>
    <name evidence="4" type="ORF">SAMN05421789_104226</name>
</gene>
<proteinExistence type="predicted"/>
<keyword evidence="5" id="KW-1185">Reference proteome</keyword>
<sequence>MRDQKFKCIIVEDEPIASGIIENFLLRNHDFQIIGKCSDAVYASNLLSTQDVDLMFLDLNLPVIKGFDFLKRIKNPPSVIVTTAYHEYASEGYNLNIIDYLLKPIAYDRFLESLNKFRYARNAKEVFSEMENRDYLFVNFQRKKTKIFLDDIFYIESLREYVKIHTKVGVYDVKIPLSRIGEQLDKTRFQRIHKSYIIANNKIEAFCAANIIVNGKKLPIGKTYKELVNIV</sequence>
<dbReference type="InterPro" id="IPR001789">
    <property type="entry name" value="Sig_transdc_resp-reg_receiver"/>
</dbReference>
<dbReference type="PROSITE" id="PS50930">
    <property type="entry name" value="HTH_LYTTR"/>
    <property type="match status" value="1"/>
</dbReference>
<dbReference type="Pfam" id="PF00072">
    <property type="entry name" value="Response_reg"/>
    <property type="match status" value="1"/>
</dbReference>
<dbReference type="STRING" id="713588.SAMN05421789_104226"/>
<dbReference type="InterPro" id="IPR051271">
    <property type="entry name" value="2C-system_Tx_regulators"/>
</dbReference>
<dbReference type="InterPro" id="IPR007492">
    <property type="entry name" value="LytTR_DNA-bd_dom"/>
</dbReference>
<dbReference type="Gene3D" id="3.40.50.2300">
    <property type="match status" value="1"/>
</dbReference>
<feature type="domain" description="Response regulatory" evidence="2">
    <location>
        <begin position="7"/>
        <end position="118"/>
    </location>
</feature>
<organism evidence="4 5">
    <name type="scientific">Kaistella chaponensis</name>
    <dbReference type="NCBI Taxonomy" id="713588"/>
    <lineage>
        <taxon>Bacteria</taxon>
        <taxon>Pseudomonadati</taxon>
        <taxon>Bacteroidota</taxon>
        <taxon>Flavobacteriia</taxon>
        <taxon>Flavobacteriales</taxon>
        <taxon>Weeksellaceae</taxon>
        <taxon>Chryseobacterium group</taxon>
        <taxon>Kaistella</taxon>
    </lineage>
</organism>
<evidence type="ECO:0000313" key="5">
    <source>
        <dbReference type="Proteomes" id="UP000185839"/>
    </source>
</evidence>
<dbReference type="PANTHER" id="PTHR45526:SF1">
    <property type="entry name" value="TRANSCRIPTIONAL REGULATORY PROTEIN DCUR-RELATED"/>
    <property type="match status" value="1"/>
</dbReference>
<evidence type="ECO:0000256" key="1">
    <source>
        <dbReference type="PROSITE-ProRule" id="PRU00169"/>
    </source>
</evidence>
<reference evidence="5" key="1">
    <citation type="submission" date="2017-01" db="EMBL/GenBank/DDBJ databases">
        <authorList>
            <person name="Varghese N."/>
            <person name="Submissions S."/>
        </authorList>
    </citation>
    <scope>NUCLEOTIDE SEQUENCE [LARGE SCALE GENOMIC DNA]</scope>
    <source>
        <strain evidence="5">DSM 23145</strain>
    </source>
</reference>
<dbReference type="SMART" id="SM00850">
    <property type="entry name" value="LytTR"/>
    <property type="match status" value="1"/>
</dbReference>
<keyword evidence="1" id="KW-0597">Phosphoprotein</keyword>
<protein>
    <submittedName>
        <fullName evidence="4">Two component transcriptional regulator, LytTR family</fullName>
    </submittedName>
</protein>
<evidence type="ECO:0000259" key="2">
    <source>
        <dbReference type="PROSITE" id="PS50110"/>
    </source>
</evidence>
<dbReference type="Proteomes" id="UP000185839">
    <property type="component" value="Unassembled WGS sequence"/>
</dbReference>
<dbReference type="RefSeq" id="WP_076386437.1">
    <property type="nucleotide sequence ID" value="NZ_FTOI01000004.1"/>
</dbReference>
<feature type="modified residue" description="4-aspartylphosphate" evidence="1">
    <location>
        <position position="58"/>
    </location>
</feature>
<name>A0A1N7L539_9FLAO</name>
<dbReference type="Gene3D" id="2.40.50.1020">
    <property type="entry name" value="LytTr DNA-binding domain"/>
    <property type="match status" value="1"/>
</dbReference>
<dbReference type="InterPro" id="IPR011006">
    <property type="entry name" value="CheY-like_superfamily"/>
</dbReference>
<accession>A0A1N7L539</accession>
<evidence type="ECO:0000259" key="3">
    <source>
        <dbReference type="PROSITE" id="PS50930"/>
    </source>
</evidence>